<feature type="domain" description="T-SNARE coiled-coil homology" evidence="10">
    <location>
        <begin position="16"/>
        <end position="78"/>
    </location>
</feature>
<dbReference type="Gene3D" id="1.20.5.110">
    <property type="match status" value="1"/>
</dbReference>
<comment type="subcellular location">
    <subcellularLocation>
        <location evidence="8">Endomembrane system</location>
        <topology evidence="8">Single-pass type IV membrane protein</topology>
    </subcellularLocation>
    <subcellularLocation>
        <location evidence="1">Golgi apparatus membrane</location>
    </subcellularLocation>
</comment>
<keyword evidence="3 9" id="KW-0812">Transmembrane</keyword>
<evidence type="ECO:0000256" key="9">
    <source>
        <dbReference type="SAM" id="Phobius"/>
    </source>
</evidence>
<evidence type="ECO:0000259" key="10">
    <source>
        <dbReference type="PROSITE" id="PS50192"/>
    </source>
</evidence>
<evidence type="ECO:0000256" key="8">
    <source>
        <dbReference type="ARBA" id="ARBA00046280"/>
    </source>
</evidence>
<evidence type="ECO:0000256" key="7">
    <source>
        <dbReference type="ARBA" id="ARBA00023136"/>
    </source>
</evidence>
<gene>
    <name evidence="11" type="ORF">GBAR_LOCUS15437</name>
</gene>
<dbReference type="GO" id="GO:0000139">
    <property type="term" value="C:Golgi membrane"/>
    <property type="evidence" value="ECO:0007669"/>
    <property type="project" value="UniProtKB-SubCell"/>
</dbReference>
<dbReference type="InterPro" id="IPR000727">
    <property type="entry name" value="T_SNARE_dom"/>
</dbReference>
<evidence type="ECO:0000256" key="3">
    <source>
        <dbReference type="ARBA" id="ARBA00022692"/>
    </source>
</evidence>
<evidence type="ECO:0000256" key="2">
    <source>
        <dbReference type="ARBA" id="ARBA00022448"/>
    </source>
</evidence>
<dbReference type="SUPFAM" id="SSF58038">
    <property type="entry name" value="SNARE fusion complex"/>
    <property type="match status" value="1"/>
</dbReference>
<dbReference type="InterPro" id="IPR039899">
    <property type="entry name" value="BET1_SNARE"/>
</dbReference>
<sequence length="113" mass="12562">MARNGARGKGDRFSEELLESENDRLIHGMAGKVSSLKHIALDLRTEAKDQVNMIDDSGGAFVMASAMLSNSFKRVKVMRMTRVQNCKSTCYFALGVIVLVFVAYLLMDKVISR</sequence>
<dbReference type="Proteomes" id="UP001174909">
    <property type="component" value="Unassembled WGS sequence"/>
</dbReference>
<comment type="caution">
    <text evidence="11">The sequence shown here is derived from an EMBL/GenBank/DDBJ whole genome shotgun (WGS) entry which is preliminary data.</text>
</comment>
<keyword evidence="6" id="KW-0333">Golgi apparatus</keyword>
<dbReference type="EMBL" id="CASHTH010002253">
    <property type="protein sequence ID" value="CAI8026951.1"/>
    <property type="molecule type" value="Genomic_DNA"/>
</dbReference>
<feature type="transmembrane region" description="Helical" evidence="9">
    <location>
        <begin position="88"/>
        <end position="107"/>
    </location>
</feature>
<name>A0AA35WS12_GEOBA</name>
<dbReference type="AlphaFoldDB" id="A0AA35WS12"/>
<evidence type="ECO:0000256" key="1">
    <source>
        <dbReference type="ARBA" id="ARBA00004394"/>
    </source>
</evidence>
<dbReference type="GO" id="GO:0015031">
    <property type="term" value="P:protein transport"/>
    <property type="evidence" value="ECO:0007669"/>
    <property type="project" value="UniProtKB-KW"/>
</dbReference>
<keyword evidence="7 9" id="KW-0472">Membrane</keyword>
<accession>A0AA35WS12</accession>
<evidence type="ECO:0000256" key="6">
    <source>
        <dbReference type="ARBA" id="ARBA00023034"/>
    </source>
</evidence>
<keyword evidence="5 9" id="KW-1133">Transmembrane helix</keyword>
<protein>
    <submittedName>
        <fullName evidence="11">BET1-like protein</fullName>
    </submittedName>
</protein>
<keyword evidence="2" id="KW-0813">Transport</keyword>
<reference evidence="11" key="1">
    <citation type="submission" date="2023-03" db="EMBL/GenBank/DDBJ databases">
        <authorList>
            <person name="Steffen K."/>
            <person name="Cardenas P."/>
        </authorList>
    </citation>
    <scope>NUCLEOTIDE SEQUENCE</scope>
</reference>
<evidence type="ECO:0000256" key="4">
    <source>
        <dbReference type="ARBA" id="ARBA00022927"/>
    </source>
</evidence>
<dbReference type="PROSITE" id="PS50192">
    <property type="entry name" value="T_SNARE"/>
    <property type="match status" value="1"/>
</dbReference>
<evidence type="ECO:0000313" key="12">
    <source>
        <dbReference type="Proteomes" id="UP001174909"/>
    </source>
</evidence>
<organism evidence="11 12">
    <name type="scientific">Geodia barretti</name>
    <name type="common">Barrett's horny sponge</name>
    <dbReference type="NCBI Taxonomy" id="519541"/>
    <lineage>
        <taxon>Eukaryota</taxon>
        <taxon>Metazoa</taxon>
        <taxon>Porifera</taxon>
        <taxon>Demospongiae</taxon>
        <taxon>Heteroscleromorpha</taxon>
        <taxon>Tetractinellida</taxon>
        <taxon>Astrophorina</taxon>
        <taxon>Geodiidae</taxon>
        <taxon>Geodia</taxon>
    </lineage>
</organism>
<evidence type="ECO:0000313" key="11">
    <source>
        <dbReference type="EMBL" id="CAI8026951.1"/>
    </source>
</evidence>
<evidence type="ECO:0000256" key="5">
    <source>
        <dbReference type="ARBA" id="ARBA00022989"/>
    </source>
</evidence>
<dbReference type="CDD" id="cd15853">
    <property type="entry name" value="SNARE_Bet1"/>
    <property type="match status" value="1"/>
</dbReference>
<keyword evidence="12" id="KW-1185">Reference proteome</keyword>
<keyword evidence="4" id="KW-0653">Protein transport</keyword>
<proteinExistence type="predicted"/>
<dbReference type="PANTHER" id="PTHR12791">
    <property type="entry name" value="GOLGI SNARE BET1-RELATED"/>
    <property type="match status" value="1"/>
</dbReference>